<evidence type="ECO:0000313" key="9">
    <source>
        <dbReference type="EMBL" id="ALO67396.1"/>
    </source>
</evidence>
<evidence type="ECO:0000313" key="10">
    <source>
        <dbReference type="Proteomes" id="UP000059574"/>
    </source>
</evidence>
<dbReference type="InterPro" id="IPR000719">
    <property type="entry name" value="Prot_kinase_dom"/>
</dbReference>
<dbReference type="PROSITE" id="PS50011">
    <property type="entry name" value="PROTEIN_KINASE_DOM"/>
    <property type="match status" value="1"/>
</dbReference>
<dbReference type="GO" id="GO:0005524">
    <property type="term" value="F:ATP binding"/>
    <property type="evidence" value="ECO:0007669"/>
    <property type="project" value="UniProtKB-KW"/>
</dbReference>
<feature type="region of interest" description="Disordered" evidence="7">
    <location>
        <begin position="314"/>
        <end position="341"/>
    </location>
</feature>
<evidence type="ECO:0000259" key="8">
    <source>
        <dbReference type="PROSITE" id="PS50011"/>
    </source>
</evidence>
<dbReference type="RefSeq" id="WP_062290145.1">
    <property type="nucleotide sequence ID" value="NZ_CP013200.1"/>
</dbReference>
<protein>
    <recommendedName>
        <fullName evidence="1">non-specific serine/threonine protein kinase</fullName>
        <ecNumber evidence="1">2.7.11.1</ecNumber>
    </recommendedName>
</protein>
<sequence>MDVFGNSFGSSLGSPASKSVLPHWPPRISGFDPVRSLGGGSQGQVWLMSPHDGSGAVAAKFLTPDAISEGGVRAGDPSRHNESQITQEWQLVTQFRHEHLIPVHRLLVDDRGELVLIMEFAAGGSLSQIVRARGPLSVGEVVTILTPIGQLLAFLHGRGAVHGDVSSGNVLISASGKPFLADFGCSRLLGQAPGELAGTPGFYCPSDRRRDDSSDVYALAAVGWFALTGQPPPITRERPPLASQVVDVPRELVAALEAGLQEDPVQRPAAAALAQAVFRSARAESIILANAVHPSVLPELPTRRGVQRKLKVRSGNQLGNRRRFVGRKGGGDADGVPMKRLSGFGRRRRVKGLAPLWGSADTTRSAGRHSGRRSALRSESGAADRTAERPGPSTAGRPIAGAPGSSSRVRGRAAAWIIGILGLCAAVLGISVASGGWSGTGDNETSSLPGSGGSESLTQTAPLPPAWASALPPKIQRGLMATAPQEALSALAWTRSFALSNRDQELLNHINAVGSPVLAADTAIVTALDATGHGFTGLEFTVEKVHSSHVTNPVSGSDADGNVSRTLQATIVTSSFAEQDANGAVVHNQPQEQRQELRFVLVKADSRWAIQQILESEPIPDGKNQEKAGAQK</sequence>
<feature type="region of interest" description="Disordered" evidence="7">
    <location>
        <begin position="438"/>
        <end position="469"/>
    </location>
</feature>
<keyword evidence="4" id="KW-0547">Nucleotide-binding</keyword>
<dbReference type="Gene3D" id="1.10.510.10">
    <property type="entry name" value="Transferase(Phosphotransferase) domain 1"/>
    <property type="match status" value="1"/>
</dbReference>
<evidence type="ECO:0000256" key="5">
    <source>
        <dbReference type="ARBA" id="ARBA00022777"/>
    </source>
</evidence>
<keyword evidence="6" id="KW-0067">ATP-binding</keyword>
<dbReference type="SUPFAM" id="SSF56112">
    <property type="entry name" value="Protein kinase-like (PK-like)"/>
    <property type="match status" value="1"/>
</dbReference>
<dbReference type="EMBL" id="CP013200">
    <property type="protein sequence ID" value="ALO67396.1"/>
    <property type="molecule type" value="Genomic_DNA"/>
</dbReference>
<name>A0A0S2M141_9MICC</name>
<keyword evidence="3" id="KW-0808">Transferase</keyword>
<feature type="compositionally biased region" description="Low complexity" evidence="7">
    <location>
        <begin position="444"/>
        <end position="458"/>
    </location>
</feature>
<dbReference type="EC" id="2.7.11.1" evidence="1"/>
<reference evidence="9 10" key="2">
    <citation type="journal article" date="2016" name="J. Biotechnol.">
        <title>Complete genome sequence of Arthrobacter alpinus ERGS4:06, a yellow pigmented bacterium tolerant to cold and radiations isolated from Sikkim Himalaya.</title>
        <authorList>
            <person name="Kumar R."/>
            <person name="Singh D."/>
            <person name="Swarnkar M.K."/>
            <person name="Singh A.K."/>
            <person name="Kumar S."/>
        </authorList>
    </citation>
    <scope>NUCLEOTIDE SEQUENCE [LARGE SCALE GENOMIC DNA]</scope>
    <source>
        <strain evidence="9 10">ERGS4:06</strain>
    </source>
</reference>
<proteinExistence type="predicted"/>
<dbReference type="CDD" id="cd14014">
    <property type="entry name" value="STKc_PknB_like"/>
    <property type="match status" value="1"/>
</dbReference>
<evidence type="ECO:0000256" key="6">
    <source>
        <dbReference type="ARBA" id="ARBA00022840"/>
    </source>
</evidence>
<dbReference type="Proteomes" id="UP000059574">
    <property type="component" value="Chromosome"/>
</dbReference>
<dbReference type="InterPro" id="IPR011009">
    <property type="entry name" value="Kinase-like_dom_sf"/>
</dbReference>
<dbReference type="Pfam" id="PF00069">
    <property type="entry name" value="Pkinase"/>
    <property type="match status" value="1"/>
</dbReference>
<gene>
    <name evidence="9" type="ORF">AS189_13985</name>
</gene>
<accession>A0A0S2M141</accession>
<keyword evidence="2" id="KW-0723">Serine/threonine-protein kinase</keyword>
<feature type="compositionally biased region" description="Basic residues" evidence="7">
    <location>
        <begin position="366"/>
        <end position="375"/>
    </location>
</feature>
<reference evidence="10" key="1">
    <citation type="submission" date="2015-11" db="EMBL/GenBank/DDBJ databases">
        <authorList>
            <person name="Kumar R."/>
            <person name="Singh D."/>
            <person name="Swarnkar M.K."/>
            <person name="Singh A.K."/>
            <person name="Kumar S."/>
        </authorList>
    </citation>
    <scope>NUCLEOTIDE SEQUENCE [LARGE SCALE GENOMIC DNA]</scope>
    <source>
        <strain evidence="10">ERGS4:06</strain>
    </source>
</reference>
<keyword evidence="5" id="KW-0418">Kinase</keyword>
<dbReference type="PANTHER" id="PTHR43289:SF6">
    <property type="entry name" value="SERINE_THREONINE-PROTEIN KINASE NEKL-3"/>
    <property type="match status" value="1"/>
</dbReference>
<evidence type="ECO:0000256" key="3">
    <source>
        <dbReference type="ARBA" id="ARBA00022679"/>
    </source>
</evidence>
<dbReference type="PANTHER" id="PTHR43289">
    <property type="entry name" value="MITOGEN-ACTIVATED PROTEIN KINASE KINASE KINASE 20-RELATED"/>
    <property type="match status" value="1"/>
</dbReference>
<feature type="domain" description="Protein kinase" evidence="8">
    <location>
        <begin position="31"/>
        <end position="296"/>
    </location>
</feature>
<evidence type="ECO:0000256" key="7">
    <source>
        <dbReference type="SAM" id="MobiDB-lite"/>
    </source>
</evidence>
<evidence type="ECO:0000256" key="2">
    <source>
        <dbReference type="ARBA" id="ARBA00022527"/>
    </source>
</evidence>
<dbReference type="AlphaFoldDB" id="A0A0S2M141"/>
<organism evidence="9 10">
    <name type="scientific">Arthrobacter alpinus</name>
    <dbReference type="NCBI Taxonomy" id="656366"/>
    <lineage>
        <taxon>Bacteria</taxon>
        <taxon>Bacillati</taxon>
        <taxon>Actinomycetota</taxon>
        <taxon>Actinomycetes</taxon>
        <taxon>Micrococcales</taxon>
        <taxon>Micrococcaceae</taxon>
        <taxon>Arthrobacter</taxon>
    </lineage>
</organism>
<evidence type="ECO:0000256" key="4">
    <source>
        <dbReference type="ARBA" id="ARBA00022741"/>
    </source>
</evidence>
<evidence type="ECO:0000256" key="1">
    <source>
        <dbReference type="ARBA" id="ARBA00012513"/>
    </source>
</evidence>
<dbReference type="OrthoDB" id="3778994at2"/>
<dbReference type="GO" id="GO:0004674">
    <property type="term" value="F:protein serine/threonine kinase activity"/>
    <property type="evidence" value="ECO:0007669"/>
    <property type="project" value="UniProtKB-KW"/>
</dbReference>
<feature type="region of interest" description="Disordered" evidence="7">
    <location>
        <begin position="355"/>
        <end position="407"/>
    </location>
</feature>